<feature type="transmembrane region" description="Helical" evidence="2">
    <location>
        <begin position="21"/>
        <end position="38"/>
    </location>
</feature>
<name>A0ABS5G6M0_9BRAD</name>
<evidence type="ECO:0008006" key="5">
    <source>
        <dbReference type="Google" id="ProtNLM"/>
    </source>
</evidence>
<comment type="caution">
    <text evidence="3">The sequence shown here is derived from an EMBL/GenBank/DDBJ whole genome shotgun (WGS) entry which is preliminary data.</text>
</comment>
<dbReference type="RefSeq" id="WP_172236833.1">
    <property type="nucleotide sequence ID" value="NZ_JABFDP010000012.1"/>
</dbReference>
<sequence>MRKPIKTSDVPPSRGAASLRIVMSLALAASAGAIWWSTGGAKSLSFAMDGSPSLETRVAALSSELTQLKAETAQLRERQNDTSGEIVQLRATLTSAETGLASLRTAADVTEAIRRDTADKIESDIALLKRQTIRLRTAQEDASTELSGLRAAAANSEIGIEQLRTSTGQIRQQIARIETLREATGSIGRVHKHRVKRIARAPETEPQPMQPLLAQWPAAAPASRN</sequence>
<protein>
    <recommendedName>
        <fullName evidence="5">Chromosome partition protein Smc</fullName>
    </recommendedName>
</protein>
<keyword evidence="2" id="KW-0812">Transmembrane</keyword>
<organism evidence="3 4">
    <name type="scientific">Bradyrhizobium denitrificans</name>
    <dbReference type="NCBI Taxonomy" id="2734912"/>
    <lineage>
        <taxon>Bacteria</taxon>
        <taxon>Pseudomonadati</taxon>
        <taxon>Pseudomonadota</taxon>
        <taxon>Alphaproteobacteria</taxon>
        <taxon>Hyphomicrobiales</taxon>
        <taxon>Nitrobacteraceae</taxon>
        <taxon>Bradyrhizobium</taxon>
    </lineage>
</organism>
<reference evidence="4" key="1">
    <citation type="journal article" date="2021" name="ISME J.">
        <title>Evolutionary origin and ecological implication of a unique nif island in free-living Bradyrhizobium lineages.</title>
        <authorList>
            <person name="Tao J."/>
        </authorList>
    </citation>
    <scope>NUCLEOTIDE SEQUENCE [LARGE SCALE GENOMIC DNA]</scope>
    <source>
        <strain evidence="4">SZCCT0094</strain>
    </source>
</reference>
<keyword evidence="2" id="KW-1133">Transmembrane helix</keyword>
<feature type="region of interest" description="Disordered" evidence="1">
    <location>
        <begin position="200"/>
        <end position="225"/>
    </location>
</feature>
<evidence type="ECO:0000313" key="4">
    <source>
        <dbReference type="Proteomes" id="UP001314635"/>
    </source>
</evidence>
<keyword evidence="4" id="KW-1185">Reference proteome</keyword>
<dbReference type="Gene3D" id="1.10.287.1490">
    <property type="match status" value="1"/>
</dbReference>
<dbReference type="Proteomes" id="UP001314635">
    <property type="component" value="Unassembled WGS sequence"/>
</dbReference>
<evidence type="ECO:0000256" key="1">
    <source>
        <dbReference type="SAM" id="MobiDB-lite"/>
    </source>
</evidence>
<evidence type="ECO:0000256" key="2">
    <source>
        <dbReference type="SAM" id="Phobius"/>
    </source>
</evidence>
<feature type="compositionally biased region" description="Low complexity" evidence="1">
    <location>
        <begin position="206"/>
        <end position="225"/>
    </location>
</feature>
<gene>
    <name evidence="3" type="ORF">JQ619_14440</name>
</gene>
<evidence type="ECO:0000313" key="3">
    <source>
        <dbReference type="EMBL" id="MBR1136969.1"/>
    </source>
</evidence>
<dbReference type="EMBL" id="JAFCLK010000012">
    <property type="protein sequence ID" value="MBR1136969.1"/>
    <property type="molecule type" value="Genomic_DNA"/>
</dbReference>
<keyword evidence="2" id="KW-0472">Membrane</keyword>
<proteinExistence type="predicted"/>
<accession>A0ABS5G6M0</accession>